<evidence type="ECO:0000313" key="1">
    <source>
        <dbReference type="EMBL" id="MBB5516330.1"/>
    </source>
</evidence>
<dbReference type="AlphaFoldDB" id="A0A840WYV9"/>
<gene>
    <name evidence="1" type="ORF">FHS89_002361</name>
</gene>
<reference evidence="1 2" key="1">
    <citation type="submission" date="2020-08" db="EMBL/GenBank/DDBJ databases">
        <title>Genomic Encyclopedia of Type Strains, Phase IV (KMG-IV): sequencing the most valuable type-strain genomes for metagenomic binning, comparative biology and taxonomic classification.</title>
        <authorList>
            <person name="Goeker M."/>
        </authorList>
    </citation>
    <scope>NUCLEOTIDE SEQUENCE [LARGE SCALE GENOMIC DNA]</scope>
    <source>
        <strain evidence="1 2">DSM 103377</strain>
    </source>
</reference>
<comment type="caution">
    <text evidence="1">The sequence shown here is derived from an EMBL/GenBank/DDBJ whole genome shotgun (WGS) entry which is preliminary data.</text>
</comment>
<name>A0A840WYV9_9RHOB</name>
<accession>A0A840WYV9</accession>
<proteinExistence type="predicted"/>
<dbReference type="Proteomes" id="UP000553766">
    <property type="component" value="Unassembled WGS sequence"/>
</dbReference>
<dbReference type="RefSeq" id="WP_184011851.1">
    <property type="nucleotide sequence ID" value="NZ_JACIJS010000007.1"/>
</dbReference>
<protein>
    <submittedName>
        <fullName evidence="1">Uncharacterized protein</fullName>
    </submittedName>
</protein>
<organism evidence="1 2">
    <name type="scientific">Rubricella aquisinus</name>
    <dbReference type="NCBI Taxonomy" id="2028108"/>
    <lineage>
        <taxon>Bacteria</taxon>
        <taxon>Pseudomonadati</taxon>
        <taxon>Pseudomonadota</taxon>
        <taxon>Alphaproteobacteria</taxon>
        <taxon>Rhodobacterales</taxon>
        <taxon>Paracoccaceae</taxon>
        <taxon>Rubricella</taxon>
    </lineage>
</organism>
<keyword evidence="2" id="KW-1185">Reference proteome</keyword>
<dbReference type="EMBL" id="JACIJS010000007">
    <property type="protein sequence ID" value="MBB5516330.1"/>
    <property type="molecule type" value="Genomic_DNA"/>
</dbReference>
<sequence>MTMSDLPEQLSPQEAYALTAMTLEQIFGDSDVAEGTPVTLDFDLLAGPEARAADLTRALGMFGYQVSEGDGKVTASVSDVPLTLADIWTHEERITTIAVARGYISDGWGFLEP</sequence>
<evidence type="ECO:0000313" key="2">
    <source>
        <dbReference type="Proteomes" id="UP000553766"/>
    </source>
</evidence>